<reference evidence="3" key="1">
    <citation type="submission" date="2021-05" db="EMBL/GenBank/DDBJ databases">
        <authorList>
            <person name="Alioto T."/>
            <person name="Alioto T."/>
            <person name="Gomez Garrido J."/>
        </authorList>
    </citation>
    <scope>NUCLEOTIDE SEQUENCE</scope>
</reference>
<sequence>MNPVLIVLMSSKMLLGTLCAENNTEEIKGNEDVQQYRTFRNFDPQETTTTVKRQYEKLGNTNLLHVQLGISSNATYGQDLEATPSIISKTYPPPNDIGIEHLSFSERVDLNTTNIITDTKSSKSLMSNLEVSKDLPSPNICTNNNSYILPNSNNYSTSNKSDDLCNPIEYTTNKSHGADDLVNEYVSINKSDQIPIKHRPHDLKPNMIYTKKRVRPNPNKKRPSFNTTKKDVGMNNMTYNMASDSQLYFVKSLMDPGRDPKKKLTVEDVKKVNILLALYTTLCVAVYVVNVVICIVLAILKD</sequence>
<dbReference type="AlphaFoldDB" id="A0A8D8R9B9"/>
<feature type="chain" id="PRO_5033986330" evidence="2">
    <location>
        <begin position="20"/>
        <end position="302"/>
    </location>
</feature>
<evidence type="ECO:0000256" key="2">
    <source>
        <dbReference type="SAM" id="SignalP"/>
    </source>
</evidence>
<accession>A0A8D8R9B9</accession>
<keyword evidence="1" id="KW-0812">Transmembrane</keyword>
<protein>
    <submittedName>
        <fullName evidence="3">Uncharacterized protein</fullName>
    </submittedName>
</protein>
<dbReference type="EMBL" id="HBUF01136636">
    <property type="protein sequence ID" value="CAG6645375.1"/>
    <property type="molecule type" value="Transcribed_RNA"/>
</dbReference>
<organism evidence="3">
    <name type="scientific">Cacopsylla melanoneura</name>
    <dbReference type="NCBI Taxonomy" id="428564"/>
    <lineage>
        <taxon>Eukaryota</taxon>
        <taxon>Metazoa</taxon>
        <taxon>Ecdysozoa</taxon>
        <taxon>Arthropoda</taxon>
        <taxon>Hexapoda</taxon>
        <taxon>Insecta</taxon>
        <taxon>Pterygota</taxon>
        <taxon>Neoptera</taxon>
        <taxon>Paraneoptera</taxon>
        <taxon>Hemiptera</taxon>
        <taxon>Sternorrhyncha</taxon>
        <taxon>Psylloidea</taxon>
        <taxon>Psyllidae</taxon>
        <taxon>Psyllinae</taxon>
        <taxon>Cacopsylla</taxon>
    </lineage>
</organism>
<name>A0A8D8R9B9_9HEMI</name>
<feature type="signal peptide" evidence="2">
    <location>
        <begin position="1"/>
        <end position="19"/>
    </location>
</feature>
<keyword evidence="1" id="KW-0472">Membrane</keyword>
<evidence type="ECO:0000313" key="3">
    <source>
        <dbReference type="EMBL" id="CAG6645375.1"/>
    </source>
</evidence>
<feature type="transmembrane region" description="Helical" evidence="1">
    <location>
        <begin position="276"/>
        <end position="300"/>
    </location>
</feature>
<keyword evidence="1" id="KW-1133">Transmembrane helix</keyword>
<keyword evidence="2" id="KW-0732">Signal</keyword>
<proteinExistence type="predicted"/>
<evidence type="ECO:0000256" key="1">
    <source>
        <dbReference type="SAM" id="Phobius"/>
    </source>
</evidence>